<comment type="caution">
    <text evidence="5">The sequence shown here is derived from an EMBL/GenBank/DDBJ whole genome shotgun (WGS) entry which is preliminary data.</text>
</comment>
<dbReference type="InterPro" id="IPR000524">
    <property type="entry name" value="Tscrpt_reg_HTH_GntR"/>
</dbReference>
<evidence type="ECO:0000259" key="4">
    <source>
        <dbReference type="PROSITE" id="PS50949"/>
    </source>
</evidence>
<evidence type="ECO:0000313" key="5">
    <source>
        <dbReference type="EMBL" id="MBF2718238.1"/>
    </source>
</evidence>
<name>A0AAE2RGV0_AGRVI</name>
<dbReference type="PROSITE" id="PS50949">
    <property type="entry name" value="HTH_GNTR"/>
    <property type="match status" value="1"/>
</dbReference>
<feature type="domain" description="HTH gntR-type" evidence="4">
    <location>
        <begin position="21"/>
        <end position="88"/>
    </location>
</feature>
<dbReference type="Proteomes" id="UP000655037">
    <property type="component" value="Unassembled WGS sequence"/>
</dbReference>
<dbReference type="RefSeq" id="WP_194417414.1">
    <property type="nucleotide sequence ID" value="NZ_JACXXJ020000006.1"/>
</dbReference>
<dbReference type="CDD" id="cd07377">
    <property type="entry name" value="WHTH_GntR"/>
    <property type="match status" value="1"/>
</dbReference>
<dbReference type="GO" id="GO:0003677">
    <property type="term" value="F:DNA binding"/>
    <property type="evidence" value="ECO:0007669"/>
    <property type="project" value="UniProtKB-KW"/>
</dbReference>
<dbReference type="SMART" id="SM00345">
    <property type="entry name" value="HTH_GNTR"/>
    <property type="match status" value="1"/>
</dbReference>
<dbReference type="SUPFAM" id="SSF46785">
    <property type="entry name" value="Winged helix' DNA-binding domain"/>
    <property type="match status" value="1"/>
</dbReference>
<evidence type="ECO:0000256" key="1">
    <source>
        <dbReference type="ARBA" id="ARBA00023015"/>
    </source>
</evidence>
<protein>
    <submittedName>
        <fullName evidence="5">GntR family transcriptional regulator</fullName>
    </submittedName>
</protein>
<keyword evidence="3" id="KW-0804">Transcription</keyword>
<reference evidence="5" key="1">
    <citation type="submission" date="2020-11" db="EMBL/GenBank/DDBJ databases">
        <title>Agrobacterium vitis strain K377 genome.</title>
        <authorList>
            <person name="Xi H."/>
        </authorList>
    </citation>
    <scope>NUCLEOTIDE SEQUENCE</scope>
    <source>
        <strain evidence="5">K377</strain>
    </source>
</reference>
<proteinExistence type="predicted"/>
<evidence type="ECO:0000256" key="2">
    <source>
        <dbReference type="ARBA" id="ARBA00023125"/>
    </source>
</evidence>
<dbReference type="GO" id="GO:0003700">
    <property type="term" value="F:DNA-binding transcription factor activity"/>
    <property type="evidence" value="ECO:0007669"/>
    <property type="project" value="InterPro"/>
</dbReference>
<dbReference type="PANTHER" id="PTHR43537">
    <property type="entry name" value="TRANSCRIPTIONAL REGULATOR, GNTR FAMILY"/>
    <property type="match status" value="1"/>
</dbReference>
<dbReference type="InterPro" id="IPR036388">
    <property type="entry name" value="WH-like_DNA-bd_sf"/>
</dbReference>
<keyword evidence="1" id="KW-0805">Transcription regulation</keyword>
<sequence>MREKHPLPHVSADESLAPDHPEKSARVYISLRDDIYARRWNAGSQFNIQTLADELKISRTPVREALIRLSVEQLVQFRPGKGFFAKARSSDEERNEIDLLFTILKGFIQKGVDHFTGEGLHQPSSFPGDNSNALLRVMFMENIYERIVAPTGNLTATRLVRALIARTTTVRKEIIKDEELGDTVFALAQELAIELESQNLRQALFLLDKISAVKINFITPSARVV</sequence>
<dbReference type="Gene3D" id="1.10.10.10">
    <property type="entry name" value="Winged helix-like DNA-binding domain superfamily/Winged helix DNA-binding domain"/>
    <property type="match status" value="1"/>
</dbReference>
<dbReference type="InterPro" id="IPR036390">
    <property type="entry name" value="WH_DNA-bd_sf"/>
</dbReference>
<gene>
    <name evidence="5" type="ORF">IEI95_029005</name>
</gene>
<accession>A0AAE2RGV0</accession>
<evidence type="ECO:0000256" key="3">
    <source>
        <dbReference type="ARBA" id="ARBA00023163"/>
    </source>
</evidence>
<keyword evidence="2" id="KW-0238">DNA-binding</keyword>
<evidence type="ECO:0000313" key="6">
    <source>
        <dbReference type="Proteomes" id="UP000655037"/>
    </source>
</evidence>
<dbReference type="EMBL" id="JACXXJ020000006">
    <property type="protein sequence ID" value="MBF2718238.1"/>
    <property type="molecule type" value="Genomic_DNA"/>
</dbReference>
<dbReference type="AlphaFoldDB" id="A0AAE2RGV0"/>
<dbReference type="Pfam" id="PF00392">
    <property type="entry name" value="GntR"/>
    <property type="match status" value="1"/>
</dbReference>
<organism evidence="5 6">
    <name type="scientific">Agrobacterium vitis</name>
    <name type="common">Rhizobium vitis</name>
    <dbReference type="NCBI Taxonomy" id="373"/>
    <lineage>
        <taxon>Bacteria</taxon>
        <taxon>Pseudomonadati</taxon>
        <taxon>Pseudomonadota</taxon>
        <taxon>Alphaproteobacteria</taxon>
        <taxon>Hyphomicrobiales</taxon>
        <taxon>Rhizobiaceae</taxon>
        <taxon>Rhizobium/Agrobacterium group</taxon>
        <taxon>Agrobacterium</taxon>
    </lineage>
</organism>
<dbReference type="PANTHER" id="PTHR43537:SF5">
    <property type="entry name" value="UXU OPERON TRANSCRIPTIONAL REGULATOR"/>
    <property type="match status" value="1"/>
</dbReference>